<sequence length="464" mass="49483">MAPDKPDANNPNNSDAGADRPDTSPWQVKDQPSEFAKPSGTGEMPSANHAQELNAARPEPDEPDLHLAQPTASPTAAEPEPNNPADRPLGNPAAPALSGSPVAPPFVKPPARANKLGLFVVLAVLAIVLLGSFGVLALYNRPQTAVTDSVLKLAATSRLALEGKVSYADPSGTSTMSGDLKVRFNRMSNLAVDGVITGRGESPVTAKPETYTVNFAVVADSNQNFFVKFNDLKGTIEQLAGGGAAGKSASGSLNNFLTTVDGRWIRLSGSSVPQGPSLADQCFQKVFKDLASNRAERKKLEKLYRQNAFITPEASLPSQVINGRGSAHYKLRFDGAKANALAQAYAATDTYKKLQACDNSLKIDPELPTTINNLNQANVEIWVDYWTHDITRLAYDNSQKGSKGYFDFKYSDAATTVVVPSSSVPYQDALNALQKDLQFSGGSSLPLPTPTLPGNRLNPTIYQL</sequence>
<comment type="caution">
    <text evidence="3">The sequence shown here is derived from an EMBL/GenBank/DDBJ whole genome shotgun (WGS) entry which is preliminary data.</text>
</comment>
<keyword evidence="2" id="KW-0812">Transmembrane</keyword>
<reference evidence="3" key="1">
    <citation type="submission" date="2019-01" db="EMBL/GenBank/DDBJ databases">
        <title>Genomic signatures and co-occurrence patterns of the ultra-small Saccharimodia (Patescibacteria phylum) suggest a symbiotic lifestyle.</title>
        <authorList>
            <person name="Lemos L."/>
            <person name="Medeiros J."/>
            <person name="Andreote F."/>
            <person name="Fernandes G."/>
            <person name="Varani A."/>
            <person name="Oliveira G."/>
            <person name="Pylro V."/>
        </authorList>
    </citation>
    <scope>NUCLEOTIDE SEQUENCE [LARGE SCALE GENOMIC DNA]</scope>
    <source>
        <strain evidence="3">AMD01</strain>
    </source>
</reference>
<evidence type="ECO:0000256" key="1">
    <source>
        <dbReference type="SAM" id="MobiDB-lite"/>
    </source>
</evidence>
<keyword evidence="4" id="KW-1185">Reference proteome</keyword>
<protein>
    <submittedName>
        <fullName evidence="3">Uncharacterized protein</fullName>
    </submittedName>
</protein>
<keyword evidence="2" id="KW-1133">Transmembrane helix</keyword>
<feature type="transmembrane region" description="Helical" evidence="2">
    <location>
        <begin position="116"/>
        <end position="139"/>
    </location>
</feature>
<dbReference type="AlphaFoldDB" id="A0A4Q0AKL9"/>
<name>A0A4Q0AKL9_9BACT</name>
<feature type="compositionally biased region" description="Low complexity" evidence="1">
    <location>
        <begin position="68"/>
        <end position="85"/>
    </location>
</feature>
<evidence type="ECO:0000256" key="2">
    <source>
        <dbReference type="SAM" id="Phobius"/>
    </source>
</evidence>
<feature type="region of interest" description="Disordered" evidence="1">
    <location>
        <begin position="1"/>
        <end position="97"/>
    </location>
</feature>
<accession>A0A4Q0AKL9</accession>
<proteinExistence type="predicted"/>
<evidence type="ECO:0000313" key="4">
    <source>
        <dbReference type="Proteomes" id="UP000289269"/>
    </source>
</evidence>
<dbReference type="EMBL" id="SCKW01000001">
    <property type="protein sequence ID" value="RWZ82034.1"/>
    <property type="molecule type" value="Genomic_DNA"/>
</dbReference>
<dbReference type="Proteomes" id="UP000289269">
    <property type="component" value="Unassembled WGS sequence"/>
</dbReference>
<evidence type="ECO:0000313" key="3">
    <source>
        <dbReference type="EMBL" id="RWZ82034.1"/>
    </source>
</evidence>
<keyword evidence="2" id="KW-0472">Membrane</keyword>
<organism evidence="3 4">
    <name type="scientific">Candidatus Chaera renei</name>
    <dbReference type="NCBI Taxonomy" id="2506947"/>
    <lineage>
        <taxon>Bacteria</taxon>
        <taxon>Candidatus Saccharimonadota</taxon>
        <taxon>Candidatus Saccharimonadia</taxon>
        <taxon>Candidatus Saccharimonadales</taxon>
        <taxon>Candidatus Saccharimonadaceae</taxon>
        <taxon>Candidatus Chaera</taxon>
    </lineage>
</organism>
<gene>
    <name evidence="3" type="ORF">EOT04_00145</name>
</gene>